<protein>
    <recommendedName>
        <fullName evidence="1">T6SS Phospholipase effector Tle1-like catalytic domain-containing protein</fullName>
    </recommendedName>
</protein>
<dbReference type="Proteomes" id="UP000235371">
    <property type="component" value="Unassembled WGS sequence"/>
</dbReference>
<organism evidence="2 3">
    <name type="scientific">Hyaloscypha bicolor E</name>
    <dbReference type="NCBI Taxonomy" id="1095630"/>
    <lineage>
        <taxon>Eukaryota</taxon>
        <taxon>Fungi</taxon>
        <taxon>Dikarya</taxon>
        <taxon>Ascomycota</taxon>
        <taxon>Pezizomycotina</taxon>
        <taxon>Leotiomycetes</taxon>
        <taxon>Helotiales</taxon>
        <taxon>Hyaloscyphaceae</taxon>
        <taxon>Hyaloscypha</taxon>
        <taxon>Hyaloscypha bicolor</taxon>
    </lineage>
</organism>
<name>A0A2J6T2M8_9HELO</name>
<reference evidence="2 3" key="1">
    <citation type="submission" date="2016-04" db="EMBL/GenBank/DDBJ databases">
        <title>A degradative enzymes factory behind the ericoid mycorrhizal symbiosis.</title>
        <authorList>
            <consortium name="DOE Joint Genome Institute"/>
            <person name="Martino E."/>
            <person name="Morin E."/>
            <person name="Grelet G."/>
            <person name="Kuo A."/>
            <person name="Kohler A."/>
            <person name="Daghino S."/>
            <person name="Barry K."/>
            <person name="Choi C."/>
            <person name="Cichocki N."/>
            <person name="Clum A."/>
            <person name="Copeland A."/>
            <person name="Hainaut M."/>
            <person name="Haridas S."/>
            <person name="Labutti K."/>
            <person name="Lindquist E."/>
            <person name="Lipzen A."/>
            <person name="Khouja H.-R."/>
            <person name="Murat C."/>
            <person name="Ohm R."/>
            <person name="Olson A."/>
            <person name="Spatafora J."/>
            <person name="Veneault-Fourrey C."/>
            <person name="Henrissat B."/>
            <person name="Grigoriev I."/>
            <person name="Martin F."/>
            <person name="Perotto S."/>
        </authorList>
    </citation>
    <scope>NUCLEOTIDE SEQUENCE [LARGE SCALE GENOMIC DNA]</scope>
    <source>
        <strain evidence="2 3">E</strain>
    </source>
</reference>
<gene>
    <name evidence="2" type="ORF">K444DRAFT_632399</name>
</gene>
<proteinExistence type="predicted"/>
<evidence type="ECO:0000313" key="2">
    <source>
        <dbReference type="EMBL" id="PMD57281.1"/>
    </source>
</evidence>
<dbReference type="OrthoDB" id="3162439at2759"/>
<evidence type="ECO:0000313" key="3">
    <source>
        <dbReference type="Proteomes" id="UP000235371"/>
    </source>
</evidence>
<evidence type="ECO:0000259" key="1">
    <source>
        <dbReference type="Pfam" id="PF09994"/>
    </source>
</evidence>
<feature type="domain" description="T6SS Phospholipase effector Tle1-like catalytic" evidence="1">
    <location>
        <begin position="69"/>
        <end position="290"/>
    </location>
</feature>
<dbReference type="PANTHER" id="PTHR33840:SF1">
    <property type="entry name" value="TLE1 PHOSPHOLIPASE DOMAIN-CONTAINING PROTEIN"/>
    <property type="match status" value="1"/>
</dbReference>
<dbReference type="InParanoid" id="A0A2J6T2M8"/>
<dbReference type="GeneID" id="36591550"/>
<dbReference type="AlphaFoldDB" id="A0A2J6T2M8"/>
<dbReference type="RefSeq" id="XP_024734185.1">
    <property type="nucleotide sequence ID" value="XM_024883473.1"/>
</dbReference>
<sequence length="443" mass="50233">MVKLYLKGFAMSLIHLPEISQSVLTFDLFAGVNLLAKRTNGATPSRGKPAQSRCDLDTKKRLFVLYSDGCPQTVYYNSGIGNVTSNPHKFVDAIIGRGISAKIRNAYSFLAHNYNFRRESDEIILVGFSRGAFAVQCLASLISQTGLLEKQYLYYLRGLLTLWAHQKIKGGSNKLAEKVQRLKDAEVLRSMTIAACTVWDTVSSLGLPIELPSRALSFVGKQVPNRADHAFQALSLDEKRSKFKPYLWEYIEPGEHRIISVSQCWFLGAHADVGGNGDAALGAMTLLWMIGKLHDRVGVLFNESEIAKHLKHKCLEWEFAINKTFGVFKETRVLSTISHSGQAGEPGWWWFFLGRQLPSVPAEVHFSVRLSMASKRNKCRILETWKTVHVLNKVQWQSKDRLRKLDEHTLGQPSSEDREHDLLLKWCNREFPPRTNRLEFVEL</sequence>
<dbReference type="EMBL" id="KZ613847">
    <property type="protein sequence ID" value="PMD57281.1"/>
    <property type="molecule type" value="Genomic_DNA"/>
</dbReference>
<dbReference type="PANTHER" id="PTHR33840">
    <property type="match status" value="1"/>
</dbReference>
<dbReference type="Pfam" id="PF09994">
    <property type="entry name" value="T6SS_Tle1-like_cat"/>
    <property type="match status" value="1"/>
</dbReference>
<dbReference type="STRING" id="1095630.A0A2J6T2M8"/>
<dbReference type="InterPro" id="IPR018712">
    <property type="entry name" value="Tle1-like_cat"/>
</dbReference>
<keyword evidence="3" id="KW-1185">Reference proteome</keyword>
<accession>A0A2J6T2M8</accession>